<evidence type="ECO:0000256" key="1">
    <source>
        <dbReference type="ARBA" id="ARBA00010322"/>
    </source>
</evidence>
<evidence type="ECO:0000313" key="5">
    <source>
        <dbReference type="Proteomes" id="UP000471633"/>
    </source>
</evidence>
<dbReference type="InterPro" id="IPR027417">
    <property type="entry name" value="P-loop_NTPase"/>
</dbReference>
<comment type="caution">
    <text evidence="4">The sequence shown here is derived from an EMBL/GenBank/DDBJ whole genome shotgun (WGS) entry which is preliminary data.</text>
</comment>
<dbReference type="Pfam" id="PF03969">
    <property type="entry name" value="AFG1_ATPase"/>
    <property type="match status" value="1"/>
</dbReference>
<dbReference type="GO" id="GO:0005739">
    <property type="term" value="C:mitochondrion"/>
    <property type="evidence" value="ECO:0007669"/>
    <property type="project" value="TreeGrafter"/>
</dbReference>
<dbReference type="CTD" id="24598368"/>
<comment type="similarity">
    <text evidence="1">Belongs to the AFG1 ATPase family.</text>
</comment>
<dbReference type="PANTHER" id="PTHR12169:SF6">
    <property type="entry name" value="AFG1-LIKE ATPASE"/>
    <property type="match status" value="1"/>
</dbReference>
<dbReference type="NCBIfam" id="NF040713">
    <property type="entry name" value="ZapE"/>
    <property type="match status" value="1"/>
</dbReference>
<dbReference type="AlphaFoldDB" id="A0A922LLY7"/>
<dbReference type="InterPro" id="IPR005654">
    <property type="entry name" value="ATPase_AFG1-like"/>
</dbReference>
<dbReference type="GeneID" id="24598368"/>
<keyword evidence="3" id="KW-0067">ATP-binding</keyword>
<accession>A0A922LLY7</accession>
<reference evidence="4" key="1">
    <citation type="journal article" date="2012" name="Nat. Genet.">
        <title>Whole-genome sequence of Schistosoma haematobium.</title>
        <authorList>
            <person name="Young N.D."/>
            <person name="Jex A.R."/>
            <person name="Li B."/>
            <person name="Liu S."/>
            <person name="Yang L."/>
            <person name="Xiong Z."/>
            <person name="Li Y."/>
            <person name="Cantacessi C."/>
            <person name="Hall R.S."/>
            <person name="Xu X."/>
            <person name="Chen F."/>
            <person name="Wu X."/>
            <person name="Zerlotini A."/>
            <person name="Oliveira G."/>
            <person name="Hofmann A."/>
            <person name="Zhang G."/>
            <person name="Fang X."/>
            <person name="Kang Y."/>
            <person name="Campbell B.E."/>
            <person name="Loukas A."/>
            <person name="Ranganathan S."/>
            <person name="Rollinson D."/>
            <person name="Rinaldi G."/>
            <person name="Brindley P.J."/>
            <person name="Yang H."/>
            <person name="Wang J."/>
            <person name="Wang J."/>
            <person name="Gasser R.B."/>
        </authorList>
    </citation>
    <scope>NUCLEOTIDE SEQUENCE</scope>
</reference>
<organism evidence="4 5">
    <name type="scientific">Schistosoma haematobium</name>
    <name type="common">Blood fluke</name>
    <dbReference type="NCBI Taxonomy" id="6185"/>
    <lineage>
        <taxon>Eukaryota</taxon>
        <taxon>Metazoa</taxon>
        <taxon>Spiralia</taxon>
        <taxon>Lophotrochozoa</taxon>
        <taxon>Platyhelminthes</taxon>
        <taxon>Trematoda</taxon>
        <taxon>Digenea</taxon>
        <taxon>Strigeidida</taxon>
        <taxon>Schistosomatoidea</taxon>
        <taxon>Schistosomatidae</taxon>
        <taxon>Schistosoma</taxon>
    </lineage>
</organism>
<protein>
    <submittedName>
        <fullName evidence="4">Lactation elevated protein 1</fullName>
    </submittedName>
</protein>
<proteinExistence type="inferred from homology"/>
<name>A0A922LLY7_SCHHA</name>
<keyword evidence="2" id="KW-0547">Nucleotide-binding</keyword>
<evidence type="ECO:0000313" key="4">
    <source>
        <dbReference type="EMBL" id="KAH9589584.1"/>
    </source>
</evidence>
<dbReference type="Proteomes" id="UP000471633">
    <property type="component" value="Unassembled WGS sequence"/>
</dbReference>
<dbReference type="KEGG" id="shx:MS3_00002601"/>
<dbReference type="GO" id="GO:0005524">
    <property type="term" value="F:ATP binding"/>
    <property type="evidence" value="ECO:0007669"/>
    <property type="project" value="UniProtKB-KW"/>
</dbReference>
<dbReference type="EMBL" id="AMPZ03000002">
    <property type="protein sequence ID" value="KAH9589584.1"/>
    <property type="molecule type" value="Genomic_DNA"/>
</dbReference>
<sequence length="447" mass="51400">MLSKGCAINILFAIQKSHFIPLRQYADGQITSSMYCRLVKEGKIRHDDFQFSIVRQLDELCKELHSYYNKSRLLSVISSQSAPRGIYLYGSVGCGKTMLMDLFYECCNLDYKWRTHFHSFMFEVHGRLHAVRSSAPRNKNSFDPIPPVAKSIIDQYKLLCFDEFQVTDIADAMILKRLFENLFNLGAVVVATSNRCPDDLYKNGLQRVNFVPFIGLLKEKCHIVNLDSDVDYRTKISETSFKESDLPLYLDYSTGNDDIHNQLEKWFTKLTTEDGHVGPPVVGTISTYGRVVTFKQTGGNILKCTFDELCNVPLGAADYMNLTKRFHTIILYDVPQMGMHNLPSLKRFTHFIDVLYDTHTRLIIGANCSLENLLLLSNNDTSSIELQFNHRQLMDDLKMNMDHPTNMKASIFTGDEDLFAYSRTLSRLREMRSKVYWDQSGPNRKVD</sequence>
<dbReference type="PANTHER" id="PTHR12169">
    <property type="entry name" value="ATPASE N2B"/>
    <property type="match status" value="1"/>
</dbReference>
<evidence type="ECO:0000256" key="3">
    <source>
        <dbReference type="ARBA" id="ARBA00022840"/>
    </source>
</evidence>
<reference evidence="4" key="2">
    <citation type="journal article" date="2019" name="Gigascience">
        <title>High-quality Schistosoma haematobium genome achieved by single-molecule and long-range sequencing.</title>
        <authorList>
            <person name="Stroehlein A.J."/>
            <person name="Korhonen P.K."/>
            <person name="Chong T.M."/>
            <person name="Lim Y.L."/>
            <person name="Chan K.G."/>
            <person name="Webster B."/>
            <person name="Rollinson D."/>
            <person name="Brindley P.J."/>
            <person name="Gasser R.B."/>
            <person name="Young N.D."/>
        </authorList>
    </citation>
    <scope>NUCLEOTIDE SEQUENCE</scope>
</reference>
<keyword evidence="5" id="KW-1185">Reference proteome</keyword>
<reference evidence="4" key="3">
    <citation type="submission" date="2021-06" db="EMBL/GenBank/DDBJ databases">
        <title>Chromosome-level genome assembly for S. haematobium.</title>
        <authorList>
            <person name="Stroehlein A.J."/>
        </authorList>
    </citation>
    <scope>NUCLEOTIDE SEQUENCE</scope>
</reference>
<dbReference type="RefSeq" id="XP_051070166.1">
    <property type="nucleotide sequence ID" value="XM_051210197.1"/>
</dbReference>
<dbReference type="GO" id="GO:0016887">
    <property type="term" value="F:ATP hydrolysis activity"/>
    <property type="evidence" value="ECO:0007669"/>
    <property type="project" value="InterPro"/>
</dbReference>
<reference evidence="4" key="4">
    <citation type="journal article" date="2022" name="PLoS Pathog.">
        <title>Chromosome-level genome of Schistosoma haematobium underpins genome-wide explorations of molecular variation.</title>
        <authorList>
            <person name="Stroehlein A.J."/>
            <person name="Korhonen P.K."/>
            <person name="Lee V.V."/>
            <person name="Ralph S.A."/>
            <person name="Mentink-Kane M."/>
            <person name="You H."/>
            <person name="McManus D.P."/>
            <person name="Tchuente L.T."/>
            <person name="Stothard J.R."/>
            <person name="Kaur P."/>
            <person name="Dudchenko O."/>
            <person name="Aiden E.L."/>
            <person name="Yang B."/>
            <person name="Yang H."/>
            <person name="Emery A.M."/>
            <person name="Webster B.L."/>
            <person name="Brindley P.J."/>
            <person name="Rollinson D."/>
            <person name="Chang B.C.H."/>
            <person name="Gasser R.B."/>
            <person name="Young N.D."/>
        </authorList>
    </citation>
    <scope>NUCLEOTIDE SEQUENCE</scope>
</reference>
<dbReference type="SUPFAM" id="SSF52540">
    <property type="entry name" value="P-loop containing nucleoside triphosphate hydrolases"/>
    <property type="match status" value="1"/>
</dbReference>
<dbReference type="Gene3D" id="3.40.50.300">
    <property type="entry name" value="P-loop containing nucleotide triphosphate hydrolases"/>
    <property type="match status" value="1"/>
</dbReference>
<gene>
    <name evidence="4" type="primary">LACE1_1</name>
    <name evidence="4" type="ORF">MS3_00002601</name>
</gene>
<evidence type="ECO:0000256" key="2">
    <source>
        <dbReference type="ARBA" id="ARBA00022741"/>
    </source>
</evidence>